<sequence length="207" mass="22071">MVILALTVGIVSAGPNEGVVLAVQGNVLGQQVDSHSSPCDIDIPVDCEDMDTHAVPYYGASWYLAVVVSPPENTPNFSTVVFGLGDFNMAENYIAFTGSCVHGALEVTTAGWPGPGEGTAMSWAPDCLYGYMEPVYYFGTYNYNDGVIPLGVHPVQGGVVVNCSEDPEMDSFEGFGAMEGDNPACPFVPEPTPAKWTTWGRIKGIYR</sequence>
<reference evidence="1" key="1">
    <citation type="submission" date="2021-05" db="EMBL/GenBank/DDBJ databases">
        <title>Energy efficiency and biological interactions define the core microbiome of deep oligotrophic groundwater.</title>
        <authorList>
            <person name="Mehrshad M."/>
            <person name="Lopez-Fernandez M."/>
            <person name="Bell E."/>
            <person name="Bernier-Latmani R."/>
            <person name="Bertilsson S."/>
            <person name="Dopson M."/>
        </authorList>
    </citation>
    <scope>NUCLEOTIDE SEQUENCE</scope>
    <source>
        <strain evidence="1">Modern_marine.mb.64</strain>
    </source>
</reference>
<proteinExistence type="predicted"/>
<dbReference type="Proteomes" id="UP000777784">
    <property type="component" value="Unassembled WGS sequence"/>
</dbReference>
<organism evidence="1 2">
    <name type="scientific">Eiseniibacteriota bacterium</name>
    <dbReference type="NCBI Taxonomy" id="2212470"/>
    <lineage>
        <taxon>Bacteria</taxon>
        <taxon>Candidatus Eiseniibacteriota</taxon>
    </lineage>
</organism>
<dbReference type="EMBL" id="JAHJDP010000035">
    <property type="protein sequence ID" value="MBU2690734.1"/>
    <property type="molecule type" value="Genomic_DNA"/>
</dbReference>
<gene>
    <name evidence="1" type="ORF">KJ970_07375</name>
</gene>
<dbReference type="AlphaFoldDB" id="A0A948RW28"/>
<evidence type="ECO:0000313" key="1">
    <source>
        <dbReference type="EMBL" id="MBU2690734.1"/>
    </source>
</evidence>
<accession>A0A948RW28</accession>
<protein>
    <submittedName>
        <fullName evidence="1">Uncharacterized protein</fullName>
    </submittedName>
</protein>
<comment type="caution">
    <text evidence="1">The sequence shown here is derived from an EMBL/GenBank/DDBJ whole genome shotgun (WGS) entry which is preliminary data.</text>
</comment>
<evidence type="ECO:0000313" key="2">
    <source>
        <dbReference type="Proteomes" id="UP000777784"/>
    </source>
</evidence>
<name>A0A948RW28_UNCEI</name>